<reference evidence="5 6" key="4">
    <citation type="journal article" date="2010" name="Environ. Microbiol.">
        <title>The bacterial genus Collimonas: mycophagy, weathering and other adaptive solutions to life in oligotrophic soil environments.</title>
        <authorList>
            <person name="Leveau J.H."/>
            <person name="Uroz S."/>
            <person name="de Boer W."/>
        </authorList>
    </citation>
    <scope>NUCLEOTIDE SEQUENCE [LARGE SCALE GENOMIC DNA]</scope>
    <source>
        <strain evidence="5 6">Ter331</strain>
    </source>
</reference>
<gene>
    <name evidence="5" type="ordered locus">CFU_3470</name>
</gene>
<dbReference type="KEGG" id="cfu:CFU_3470"/>
<dbReference type="Proteomes" id="UP000008392">
    <property type="component" value="Chromosome"/>
</dbReference>
<dbReference type="AlphaFoldDB" id="G0AAK0"/>
<reference evidence="6" key="6">
    <citation type="submission" date="2011-05" db="EMBL/GenBank/DDBJ databases">
        <title>Complete sequence of Collimonas fungivorans Ter331.</title>
        <authorList>
            <person name="Leveau J.H."/>
        </authorList>
    </citation>
    <scope>NUCLEOTIDE SEQUENCE [LARGE SCALE GENOMIC DNA]</scope>
    <source>
        <strain evidence="6">Ter331</strain>
    </source>
</reference>
<comment type="subcellular location">
    <subcellularLocation>
        <location evidence="1">Membrane</location>
    </subcellularLocation>
</comment>
<dbReference type="PANTHER" id="PTHR35603:SF2">
    <property type="entry name" value="OUTER MEMBRANE LIPOPROTEIN"/>
    <property type="match status" value="1"/>
</dbReference>
<dbReference type="Pfam" id="PF05433">
    <property type="entry name" value="Rick_17kDa_Anti"/>
    <property type="match status" value="1"/>
</dbReference>
<reference evidence="5 6" key="1">
    <citation type="journal article" date="2004" name="Environ. Microbiol.">
        <title>Phylogeny-function analysis of (meta)genomic libraries: screening for expression of ribosomal RNA genes by large-insert library fluorescent in situ hybridization (LIL-FISH).</title>
        <authorList>
            <person name="Leveau J.H."/>
            <person name="Gerards S."/>
            <person name="de Boer W."/>
            <person name="van Veen J.A."/>
        </authorList>
    </citation>
    <scope>NUCLEOTIDE SEQUENCE [LARGE SCALE GENOMIC DNA]</scope>
    <source>
        <strain evidence="5 6">Ter331</strain>
    </source>
</reference>
<keyword evidence="6" id="KW-1185">Reference proteome</keyword>
<keyword evidence="3" id="KW-0812">Transmembrane</keyword>
<feature type="domain" description="Glycine zipper 2TM" evidence="4">
    <location>
        <begin position="141"/>
        <end position="181"/>
    </location>
</feature>
<keyword evidence="2 3" id="KW-0472">Membrane</keyword>
<organism evidence="5 6">
    <name type="scientific">Collimonas fungivorans (strain Ter331)</name>
    <dbReference type="NCBI Taxonomy" id="1005048"/>
    <lineage>
        <taxon>Bacteria</taxon>
        <taxon>Pseudomonadati</taxon>
        <taxon>Pseudomonadota</taxon>
        <taxon>Betaproteobacteria</taxon>
        <taxon>Burkholderiales</taxon>
        <taxon>Oxalobacteraceae</taxon>
        <taxon>Collimonas</taxon>
    </lineage>
</organism>
<proteinExistence type="predicted"/>
<name>G0AAK0_COLFT</name>
<evidence type="ECO:0000256" key="1">
    <source>
        <dbReference type="ARBA" id="ARBA00004370"/>
    </source>
</evidence>
<dbReference type="InterPro" id="IPR051407">
    <property type="entry name" value="Bact_OM_lipoprot/Surf_antigen"/>
</dbReference>
<reference evidence="5 6" key="5">
    <citation type="journal article" date="2011" name="ISME J.">
        <title>Dual transcriptional profiling of a bacterial/fungal confrontation: Collimonas fungivorans versus Aspergillus niger.</title>
        <authorList>
            <person name="Mela F."/>
            <person name="Fritsche K."/>
            <person name="de Boer W."/>
            <person name="van Veen J.A."/>
            <person name="de Graaff L.H."/>
            <person name="van den Berg M."/>
            <person name="Leveau J.H."/>
        </authorList>
    </citation>
    <scope>NUCLEOTIDE SEQUENCE [LARGE SCALE GENOMIC DNA]</scope>
    <source>
        <strain evidence="5 6">Ter331</strain>
    </source>
</reference>
<reference evidence="5 6" key="2">
    <citation type="journal article" date="2006" name="J. Microbiol. Methods">
        <title>Genomic flank-sequencing of plasposon insertion sites for rapid identification of functional genes.</title>
        <authorList>
            <person name="Leveau J.H."/>
            <person name="Gerards S."/>
            <person name="Fritsche K."/>
            <person name="Zondag G."/>
            <person name="van Veen J.A."/>
        </authorList>
    </citation>
    <scope>NUCLEOTIDE SEQUENCE [LARGE SCALE GENOMIC DNA]</scope>
    <source>
        <strain evidence="5 6">Ter331</strain>
    </source>
</reference>
<dbReference type="EMBL" id="CP002745">
    <property type="protein sequence ID" value="AEK63294.1"/>
    <property type="molecule type" value="Genomic_DNA"/>
</dbReference>
<dbReference type="HOGENOM" id="CLU_090265_0_0_4"/>
<reference evidence="5 6" key="3">
    <citation type="journal article" date="2008" name="FEMS Microbiol. Ecol.">
        <title>Identification and characterization of genes underlying chitinolysis in Collimonas fungivorans Ter331.</title>
        <authorList>
            <person name="Fritsche K."/>
            <person name="de Boer W."/>
            <person name="Gerards S."/>
            <person name="van den Berg M."/>
            <person name="van Veen J.A."/>
            <person name="Leveau J.H."/>
        </authorList>
    </citation>
    <scope>NUCLEOTIDE SEQUENCE [LARGE SCALE GENOMIC DNA]</scope>
    <source>
        <strain evidence="5 6">Ter331</strain>
    </source>
</reference>
<evidence type="ECO:0000259" key="4">
    <source>
        <dbReference type="Pfam" id="PF05433"/>
    </source>
</evidence>
<evidence type="ECO:0000256" key="3">
    <source>
        <dbReference type="SAM" id="Phobius"/>
    </source>
</evidence>
<dbReference type="STRING" id="1005048.CFU_3470"/>
<protein>
    <submittedName>
        <fullName evidence="5">Rickettsia 17 kDa surface antigen</fullName>
    </submittedName>
</protein>
<feature type="transmembrane region" description="Helical" evidence="3">
    <location>
        <begin position="61"/>
        <end position="82"/>
    </location>
</feature>
<keyword evidence="3" id="KW-1133">Transmembrane helix</keyword>
<dbReference type="PANTHER" id="PTHR35603">
    <property type="match status" value="1"/>
</dbReference>
<dbReference type="eggNOG" id="COG3133">
    <property type="taxonomic scope" value="Bacteria"/>
</dbReference>
<evidence type="ECO:0000313" key="6">
    <source>
        <dbReference type="Proteomes" id="UP000008392"/>
    </source>
</evidence>
<evidence type="ECO:0000256" key="2">
    <source>
        <dbReference type="ARBA" id="ARBA00023136"/>
    </source>
</evidence>
<accession>G0AAK0</accession>
<dbReference type="InterPro" id="IPR008816">
    <property type="entry name" value="Gly_zipper_2TM_dom"/>
</dbReference>
<dbReference type="GO" id="GO:0019867">
    <property type="term" value="C:outer membrane"/>
    <property type="evidence" value="ECO:0007669"/>
    <property type="project" value="InterPro"/>
</dbReference>
<sequence>MPNCKFRNNLALPRRASQPSRSLHRFSVVNRTYASHSKYYTEYTNQHNEAAMTIRKTTQQAMLAAVIGGALLLGGCAAPYGGQGYGNQGYNNQNYGNQGYGNPQPQSYPGYQQGGYQQNRENNYGVVDAIDVVNTPSQGIGGAVVGGVLGGVVGHQVGHGTGNTLATIAGVVGGAVAGNQLEARNSPGSTSYNVRVRMNNNGYQTISVGNPGDLRVGDRVRVENGQISRY</sequence>
<evidence type="ECO:0000313" key="5">
    <source>
        <dbReference type="EMBL" id="AEK63294.1"/>
    </source>
</evidence>